<reference evidence="7 8" key="1">
    <citation type="journal article" date="2016" name="Sci. Rep.">
        <title>The genome sequence of the outbreeding globe artichoke constructed de novo incorporating a phase-aware low-pass sequencing strategy of F1 progeny.</title>
        <authorList>
            <person name="Scaglione D."/>
            <person name="Reyes-Chin-Wo S."/>
            <person name="Acquadro A."/>
            <person name="Froenicke L."/>
            <person name="Portis E."/>
            <person name="Beitel C."/>
            <person name="Tirone M."/>
            <person name="Mauro R."/>
            <person name="Lo Monaco A."/>
            <person name="Mauromicale G."/>
            <person name="Faccioli P."/>
            <person name="Cattivelli L."/>
            <person name="Rieseberg L."/>
            <person name="Michelmore R."/>
            <person name="Lanteri S."/>
        </authorList>
    </citation>
    <scope>NUCLEOTIDE SEQUENCE [LARGE SCALE GENOMIC DNA]</scope>
    <source>
        <strain evidence="7">2C</strain>
    </source>
</reference>
<feature type="domain" description="CCHC-type" evidence="6">
    <location>
        <begin position="583"/>
        <end position="598"/>
    </location>
</feature>
<dbReference type="GO" id="GO:0009524">
    <property type="term" value="C:phragmoplast"/>
    <property type="evidence" value="ECO:0007669"/>
    <property type="project" value="EnsemblPlants"/>
</dbReference>
<dbReference type="GO" id="GO:0009920">
    <property type="term" value="P:cell plate formation involved in plant-type cell wall biogenesis"/>
    <property type="evidence" value="ECO:0007669"/>
    <property type="project" value="EnsemblPlants"/>
</dbReference>
<feature type="domain" description="CCHC-type" evidence="6">
    <location>
        <begin position="641"/>
        <end position="656"/>
    </location>
</feature>
<feature type="domain" description="CCHC-type" evidence="6">
    <location>
        <begin position="468"/>
        <end position="481"/>
    </location>
</feature>
<evidence type="ECO:0000256" key="2">
    <source>
        <dbReference type="PROSITE-ProRule" id="PRU00047"/>
    </source>
</evidence>
<keyword evidence="2" id="KW-0862">Zinc</keyword>
<keyword evidence="1 3" id="KW-0694">RNA-binding</keyword>
<dbReference type="PANTHER" id="PTHR23236">
    <property type="entry name" value="EUKARYOTIC TRANSLATION INITIATION FACTOR 4B/4H"/>
    <property type="match status" value="1"/>
</dbReference>
<dbReference type="InterPro" id="IPR001878">
    <property type="entry name" value="Znf_CCHC"/>
</dbReference>
<feature type="compositionally biased region" description="Basic residues" evidence="4">
    <location>
        <begin position="199"/>
        <end position="215"/>
    </location>
</feature>
<feature type="region of interest" description="Disordered" evidence="4">
    <location>
        <begin position="197"/>
        <end position="226"/>
    </location>
</feature>
<dbReference type="InterPro" id="IPR012677">
    <property type="entry name" value="Nucleotide-bd_a/b_plait_sf"/>
</dbReference>
<dbReference type="InterPro" id="IPR000504">
    <property type="entry name" value="RRM_dom"/>
</dbReference>
<dbReference type="InterPro" id="IPR034361">
    <property type="entry name" value="PHIP1_RRM1"/>
</dbReference>
<accession>A0A118K444</accession>
<feature type="domain" description="CCHC-type" evidence="6">
    <location>
        <begin position="709"/>
        <end position="724"/>
    </location>
</feature>
<dbReference type="Pfam" id="PF00098">
    <property type="entry name" value="zf-CCHC"/>
    <property type="match status" value="4"/>
</dbReference>
<gene>
    <name evidence="7" type="ORF">Ccrd_014706</name>
</gene>
<feature type="domain" description="RRM" evidence="5">
    <location>
        <begin position="345"/>
        <end position="421"/>
    </location>
</feature>
<proteinExistence type="predicted"/>
<dbReference type="Gramene" id="KVI06918">
    <property type="protein sequence ID" value="KVI06918"/>
    <property type="gene ID" value="Ccrd_014706"/>
</dbReference>
<feature type="non-terminal residue" evidence="7">
    <location>
        <position position="1"/>
    </location>
</feature>
<dbReference type="PROSITE" id="PS50158">
    <property type="entry name" value="ZF_CCHC"/>
    <property type="match status" value="5"/>
</dbReference>
<dbReference type="PROSITE" id="PS50102">
    <property type="entry name" value="RRM"/>
    <property type="match status" value="2"/>
</dbReference>
<evidence type="ECO:0000313" key="7">
    <source>
        <dbReference type="EMBL" id="KVI06918.1"/>
    </source>
</evidence>
<dbReference type="AlphaFoldDB" id="A0A118K444"/>
<feature type="domain" description="CCHC-type" evidence="6">
    <location>
        <begin position="516"/>
        <end position="531"/>
    </location>
</feature>
<dbReference type="OMA" id="RCAVPPK"/>
<dbReference type="Pfam" id="PF00076">
    <property type="entry name" value="RRM_1"/>
    <property type="match status" value="2"/>
</dbReference>
<evidence type="ECO:0000256" key="1">
    <source>
        <dbReference type="ARBA" id="ARBA00022884"/>
    </source>
</evidence>
<feature type="region of interest" description="Disordered" evidence="4">
    <location>
        <begin position="94"/>
        <end position="182"/>
    </location>
</feature>
<dbReference type="GO" id="GO:0000914">
    <property type="term" value="P:phragmoplast assembly"/>
    <property type="evidence" value="ECO:0007669"/>
    <property type="project" value="EnsemblPlants"/>
</dbReference>
<dbReference type="InterPro" id="IPR035979">
    <property type="entry name" value="RBD_domain_sf"/>
</dbReference>
<protein>
    <submittedName>
        <fullName evidence="7">Nucleotide-binding, alpha-beta plait</fullName>
    </submittedName>
</protein>
<dbReference type="PANTHER" id="PTHR23236:SF24">
    <property type="entry name" value="PHRAGMOPLASTIN INTERACTING PROTEIN 1"/>
    <property type="match status" value="1"/>
</dbReference>
<dbReference type="Proteomes" id="UP000243975">
    <property type="component" value="Unassembled WGS sequence"/>
</dbReference>
<dbReference type="GO" id="GO:0008270">
    <property type="term" value="F:zinc ion binding"/>
    <property type="evidence" value="ECO:0007669"/>
    <property type="project" value="UniProtKB-KW"/>
</dbReference>
<evidence type="ECO:0000256" key="3">
    <source>
        <dbReference type="PROSITE-ProRule" id="PRU00176"/>
    </source>
</evidence>
<evidence type="ECO:0000256" key="4">
    <source>
        <dbReference type="SAM" id="MobiDB-lite"/>
    </source>
</evidence>
<dbReference type="SUPFAM" id="SSF57756">
    <property type="entry name" value="Retrovirus zinc finger-like domains"/>
    <property type="match status" value="4"/>
</dbReference>
<evidence type="ECO:0000259" key="5">
    <source>
        <dbReference type="PROSITE" id="PS50102"/>
    </source>
</evidence>
<feature type="domain" description="RRM" evidence="5">
    <location>
        <begin position="250"/>
        <end position="327"/>
    </location>
</feature>
<feature type="compositionally biased region" description="Polar residues" evidence="4">
    <location>
        <begin position="98"/>
        <end position="128"/>
    </location>
</feature>
<dbReference type="InterPro" id="IPR036875">
    <property type="entry name" value="Znf_CCHC_sf"/>
</dbReference>
<dbReference type="SUPFAM" id="SSF54928">
    <property type="entry name" value="RNA-binding domain, RBD"/>
    <property type="match status" value="2"/>
</dbReference>
<keyword evidence="8" id="KW-1185">Reference proteome</keyword>
<organism evidence="7 8">
    <name type="scientific">Cynara cardunculus var. scolymus</name>
    <name type="common">Globe artichoke</name>
    <name type="synonym">Cynara scolymus</name>
    <dbReference type="NCBI Taxonomy" id="59895"/>
    <lineage>
        <taxon>Eukaryota</taxon>
        <taxon>Viridiplantae</taxon>
        <taxon>Streptophyta</taxon>
        <taxon>Embryophyta</taxon>
        <taxon>Tracheophyta</taxon>
        <taxon>Spermatophyta</taxon>
        <taxon>Magnoliopsida</taxon>
        <taxon>eudicotyledons</taxon>
        <taxon>Gunneridae</taxon>
        <taxon>Pentapetalae</taxon>
        <taxon>asterids</taxon>
        <taxon>campanulids</taxon>
        <taxon>Asterales</taxon>
        <taxon>Asteraceae</taxon>
        <taxon>Carduoideae</taxon>
        <taxon>Cardueae</taxon>
        <taxon>Carduinae</taxon>
        <taxon>Cynara</taxon>
    </lineage>
</organism>
<dbReference type="SMART" id="SM00343">
    <property type="entry name" value="ZnF_C2HC"/>
    <property type="match status" value="5"/>
</dbReference>
<evidence type="ECO:0000313" key="8">
    <source>
        <dbReference type="Proteomes" id="UP000243975"/>
    </source>
</evidence>
<evidence type="ECO:0000259" key="6">
    <source>
        <dbReference type="PROSITE" id="PS50158"/>
    </source>
</evidence>
<feature type="compositionally biased region" description="Basic residues" evidence="4">
    <location>
        <begin position="129"/>
        <end position="138"/>
    </location>
</feature>
<keyword evidence="2" id="KW-0479">Metal-binding</keyword>
<dbReference type="SMART" id="SM00360">
    <property type="entry name" value="RRM"/>
    <property type="match status" value="2"/>
</dbReference>
<dbReference type="GO" id="GO:0003729">
    <property type="term" value="F:mRNA binding"/>
    <property type="evidence" value="ECO:0007669"/>
    <property type="project" value="EnsemblPlants"/>
</dbReference>
<dbReference type="Gene3D" id="3.30.70.330">
    <property type="match status" value="2"/>
</dbReference>
<name>A0A118K444_CYNCS</name>
<sequence>MKAPEEKRTSVIYEEEPNDSVDKVSQKLSTRSILKYTMKQFPNQKGFWGVSLPVSIPSPPPFPLRFASIVSEGFCSMVLSNKKLKQRIRAQLAESLAKSESQANKSDLNDSQTHQSIKSLLNSATQKPKLSKREKRRVNIPSLQGTSELQNHENGVEERESEEGNGGLKKNKKRKREKDGVEVKDVDNEVKDLSEKNISKKKKKKKKKNKKKKVVKKEEEGLQKANGGSEEIVVAEAVQTYTSNEDGISTKVYVGGIPYYSTVDDIQSYFEGCGSITEIDRLKFPETGKFNGIAMISFRTDAAAKRALALDGSDMGGLLLKVQPYKQIRDKKVSDFAPAMLEGYNRIYVGNLSWDTTEDELKKLFSDCRISSIRLGKDKETGEFRGFAHVDFADSLSLTMALKLDQKLLFGRPVRIRCAVPPKSVNPSSKLEPAVGENEANVFNAPVGVTSDTVVNDDVARKAKRQTCYECGHKGHLSSSCMNRKAANVAHTGYETNDVAFDITNTLASMLRRRTCYECGERGHLSSLCPKKQATDVANMSKESIGMEIEKFEEPKTIAAVGNEAGGNLVSNVSDGKLRRRTCYECGERGHLSSLCPKKQGADVANMSKEANGMEVEKSEEPKTMAAVGNVSDGKLRRRTCYECGERGHLSSLCPKKQAADLMSSSKEAINGMEIEKAEELKPVEAVGNEAGNNVVSSVSGGKIRRRTCYECGEKGHLSSMCPNIKADFMKP</sequence>
<dbReference type="CDD" id="cd12271">
    <property type="entry name" value="RRM1_PHIP1"/>
    <property type="match status" value="1"/>
</dbReference>
<comment type="caution">
    <text evidence="7">The sequence shown here is derived from an EMBL/GenBank/DDBJ whole genome shotgun (WGS) entry which is preliminary data.</text>
</comment>
<dbReference type="Gene3D" id="4.10.60.10">
    <property type="entry name" value="Zinc finger, CCHC-type"/>
    <property type="match status" value="4"/>
</dbReference>
<dbReference type="EMBL" id="LEKV01001540">
    <property type="protein sequence ID" value="KVI06918.1"/>
    <property type="molecule type" value="Genomic_DNA"/>
</dbReference>
<dbReference type="STRING" id="59895.A0A118K444"/>
<keyword evidence="2" id="KW-0863">Zinc-finger</keyword>